<organism evidence="3 4">
    <name type="scientific">Actinomadura gamaensis</name>
    <dbReference type="NCBI Taxonomy" id="1763541"/>
    <lineage>
        <taxon>Bacteria</taxon>
        <taxon>Bacillati</taxon>
        <taxon>Actinomycetota</taxon>
        <taxon>Actinomycetes</taxon>
        <taxon>Streptosporangiales</taxon>
        <taxon>Thermomonosporaceae</taxon>
        <taxon>Actinomadura</taxon>
    </lineage>
</organism>
<name>A0ABV9TU55_9ACTN</name>
<feature type="domain" description="DUF397" evidence="2">
    <location>
        <begin position="7"/>
        <end position="60"/>
    </location>
</feature>
<evidence type="ECO:0000313" key="3">
    <source>
        <dbReference type="EMBL" id="MFC4907621.1"/>
    </source>
</evidence>
<accession>A0ABV9TU55</accession>
<gene>
    <name evidence="3" type="ORF">ACFPCY_09840</name>
</gene>
<evidence type="ECO:0000256" key="1">
    <source>
        <dbReference type="SAM" id="MobiDB-lite"/>
    </source>
</evidence>
<protein>
    <submittedName>
        <fullName evidence="3">DUF397 domain-containing protein</fullName>
    </submittedName>
</protein>
<evidence type="ECO:0000313" key="4">
    <source>
        <dbReference type="Proteomes" id="UP001595872"/>
    </source>
</evidence>
<evidence type="ECO:0000259" key="2">
    <source>
        <dbReference type="Pfam" id="PF04149"/>
    </source>
</evidence>
<keyword evidence="4" id="KW-1185">Reference proteome</keyword>
<reference evidence="4" key="1">
    <citation type="journal article" date="2019" name="Int. J. Syst. Evol. Microbiol.">
        <title>The Global Catalogue of Microorganisms (GCM) 10K type strain sequencing project: providing services to taxonomists for standard genome sequencing and annotation.</title>
        <authorList>
            <consortium name="The Broad Institute Genomics Platform"/>
            <consortium name="The Broad Institute Genome Sequencing Center for Infectious Disease"/>
            <person name="Wu L."/>
            <person name="Ma J."/>
        </authorList>
    </citation>
    <scope>NUCLEOTIDE SEQUENCE [LARGE SCALE GENOMIC DNA]</scope>
    <source>
        <strain evidence="4">KLKA75</strain>
    </source>
</reference>
<sequence>MTENYTGWRKSSHSEPNGDCVEAGRTSDGTIGVRDTMASSVAPPLEFTPSGWRIVLAELRSR</sequence>
<dbReference type="Pfam" id="PF04149">
    <property type="entry name" value="DUF397"/>
    <property type="match status" value="1"/>
</dbReference>
<dbReference type="Proteomes" id="UP001595872">
    <property type="component" value="Unassembled WGS sequence"/>
</dbReference>
<dbReference type="RefSeq" id="WP_378253517.1">
    <property type="nucleotide sequence ID" value="NZ_JBHSIT010000002.1"/>
</dbReference>
<proteinExistence type="predicted"/>
<dbReference type="EMBL" id="JBHSIT010000002">
    <property type="protein sequence ID" value="MFC4907621.1"/>
    <property type="molecule type" value="Genomic_DNA"/>
</dbReference>
<feature type="region of interest" description="Disordered" evidence="1">
    <location>
        <begin position="1"/>
        <end position="31"/>
    </location>
</feature>
<comment type="caution">
    <text evidence="3">The sequence shown here is derived from an EMBL/GenBank/DDBJ whole genome shotgun (WGS) entry which is preliminary data.</text>
</comment>
<dbReference type="InterPro" id="IPR007278">
    <property type="entry name" value="DUF397"/>
</dbReference>